<gene>
    <name evidence="1" type="ORF">NLG97_g10831</name>
</gene>
<sequence>MLILYALGAALASILAVSLYRAAADPLRSIPGPFLARFNRLWYLAAIARGRFDSENVELHRRYGPVVRVAPGTYSLDVPEAVGSVYGVASRMPKSEWYDAWTTAGAENRSLFSDRDARRHAETRKLFQALYNMSNLVSYEGYVDDCTDVLTRQLDGFAERKESLDAFHWFQYYAFDVIAGITTRRA</sequence>
<organism evidence="1 2">
    <name type="scientific">Lecanicillium saksenae</name>
    <dbReference type="NCBI Taxonomy" id="468837"/>
    <lineage>
        <taxon>Eukaryota</taxon>
        <taxon>Fungi</taxon>
        <taxon>Dikarya</taxon>
        <taxon>Ascomycota</taxon>
        <taxon>Pezizomycotina</taxon>
        <taxon>Sordariomycetes</taxon>
        <taxon>Hypocreomycetidae</taxon>
        <taxon>Hypocreales</taxon>
        <taxon>Cordycipitaceae</taxon>
        <taxon>Lecanicillium</taxon>
    </lineage>
</organism>
<evidence type="ECO:0000313" key="2">
    <source>
        <dbReference type="Proteomes" id="UP001148737"/>
    </source>
</evidence>
<proteinExistence type="predicted"/>
<evidence type="ECO:0000313" key="1">
    <source>
        <dbReference type="EMBL" id="KAJ3472634.1"/>
    </source>
</evidence>
<dbReference type="EMBL" id="JANAKD010002970">
    <property type="protein sequence ID" value="KAJ3472634.1"/>
    <property type="molecule type" value="Genomic_DNA"/>
</dbReference>
<dbReference type="Proteomes" id="UP001148737">
    <property type="component" value="Unassembled WGS sequence"/>
</dbReference>
<accession>A0ACC1QCL1</accession>
<keyword evidence="2" id="KW-1185">Reference proteome</keyword>
<name>A0ACC1QCL1_9HYPO</name>
<protein>
    <submittedName>
        <fullName evidence="1">Uncharacterized protein</fullName>
    </submittedName>
</protein>
<comment type="caution">
    <text evidence="1">The sequence shown here is derived from an EMBL/GenBank/DDBJ whole genome shotgun (WGS) entry which is preliminary data.</text>
</comment>
<reference evidence="1" key="1">
    <citation type="submission" date="2022-07" db="EMBL/GenBank/DDBJ databases">
        <title>Genome Sequence of Lecanicillium saksenae.</title>
        <authorList>
            <person name="Buettner E."/>
        </authorList>
    </citation>
    <scope>NUCLEOTIDE SEQUENCE</scope>
    <source>
        <strain evidence="1">VT-O1</strain>
    </source>
</reference>